<evidence type="ECO:0000313" key="8">
    <source>
        <dbReference type="Proteomes" id="UP000196536"/>
    </source>
</evidence>
<dbReference type="PANTHER" id="PTHR34584">
    <property type="entry name" value="NA(+)/H(+) ANTIPORTER SUBUNIT E1"/>
    <property type="match status" value="1"/>
</dbReference>
<evidence type="ECO:0000256" key="1">
    <source>
        <dbReference type="ARBA" id="ARBA00004651"/>
    </source>
</evidence>
<comment type="caution">
    <text evidence="7">The sequence shown here is derived from an EMBL/GenBank/DDBJ whole genome shotgun (WGS) entry which is preliminary data.</text>
</comment>
<sequence length="181" mass="20712">MRKLFSTNHFIFRIFPHPLVSFILAVSWLMLQHSFSAGNFVLAVVLGWSIPKMMQGFVVRTPDINWLEALKLFFVVFWDVIISNIRVAKLVLGSSDKLHPKWFRVPLDTNHDQVNSLLAMIISTTPGTISAGIDQQRGDILVHSLSTDNEQADIDDIKQRYEQPLIRIFHAQDQQNQENAS</sequence>
<evidence type="ECO:0000256" key="4">
    <source>
        <dbReference type="ARBA" id="ARBA00022692"/>
    </source>
</evidence>
<dbReference type="PANTHER" id="PTHR34584:SF1">
    <property type="entry name" value="NA(+)_H(+) ANTIPORTER SUBUNIT E1"/>
    <property type="match status" value="1"/>
</dbReference>
<dbReference type="RefSeq" id="WP_087621077.1">
    <property type="nucleotide sequence ID" value="NZ_NEXX01000004.1"/>
</dbReference>
<accession>A0A1Z9YWY7</accession>
<gene>
    <name evidence="7" type="ORF">CAP51_12400</name>
</gene>
<keyword evidence="8" id="KW-1185">Reference proteome</keyword>
<reference evidence="7 8" key="1">
    <citation type="submission" date="2017-05" db="EMBL/GenBank/DDBJ databases">
        <title>Acinetobacter populi ANC 5415 (= PBJ7), whole genome shotgun sequencing project.</title>
        <authorList>
            <person name="Nemec A."/>
            <person name="Radolfova-Krizova L."/>
        </authorList>
    </citation>
    <scope>NUCLEOTIDE SEQUENCE [LARGE SCALE GENOMIC DNA]</scope>
    <source>
        <strain evidence="7 8">PBJ7</strain>
    </source>
</reference>
<evidence type="ECO:0000256" key="2">
    <source>
        <dbReference type="ARBA" id="ARBA00006228"/>
    </source>
</evidence>
<dbReference type="EMBL" id="NEXX01000004">
    <property type="protein sequence ID" value="OUY06722.1"/>
    <property type="molecule type" value="Genomic_DNA"/>
</dbReference>
<dbReference type="Proteomes" id="UP000196536">
    <property type="component" value="Unassembled WGS sequence"/>
</dbReference>
<dbReference type="GO" id="GO:0005886">
    <property type="term" value="C:plasma membrane"/>
    <property type="evidence" value="ECO:0007669"/>
    <property type="project" value="UniProtKB-SubCell"/>
</dbReference>
<dbReference type="InterPro" id="IPR002758">
    <property type="entry name" value="Cation_antiport_E"/>
</dbReference>
<comment type="similarity">
    <text evidence="2">Belongs to the CPA3 antiporters (TC 2.A.63) subunit E family.</text>
</comment>
<keyword evidence="4" id="KW-0812">Transmembrane</keyword>
<dbReference type="NCBIfam" id="NF006518">
    <property type="entry name" value="PRK08965.1-2"/>
    <property type="match status" value="1"/>
</dbReference>
<dbReference type="AlphaFoldDB" id="A0A1Z9YWY7"/>
<protein>
    <submittedName>
        <fullName evidence="7">Na+/H+ antiporter subunit E</fullName>
    </submittedName>
</protein>
<proteinExistence type="inferred from homology"/>
<name>A0A1Z9YWY7_9GAMM</name>
<comment type="subcellular location">
    <subcellularLocation>
        <location evidence="1">Cell membrane</location>
        <topology evidence="1">Multi-pass membrane protein</topology>
    </subcellularLocation>
</comment>
<dbReference type="PIRSF" id="PIRSF019239">
    <property type="entry name" value="MrpE"/>
    <property type="match status" value="1"/>
</dbReference>
<keyword evidence="5" id="KW-1133">Transmembrane helix</keyword>
<dbReference type="GO" id="GO:0008324">
    <property type="term" value="F:monoatomic cation transmembrane transporter activity"/>
    <property type="evidence" value="ECO:0007669"/>
    <property type="project" value="InterPro"/>
</dbReference>
<evidence type="ECO:0000313" key="7">
    <source>
        <dbReference type="EMBL" id="OUY06722.1"/>
    </source>
</evidence>
<organism evidence="7 8">
    <name type="scientific">Acinetobacter populi</name>
    <dbReference type="NCBI Taxonomy" id="1582270"/>
    <lineage>
        <taxon>Bacteria</taxon>
        <taxon>Pseudomonadati</taxon>
        <taxon>Pseudomonadota</taxon>
        <taxon>Gammaproteobacteria</taxon>
        <taxon>Moraxellales</taxon>
        <taxon>Moraxellaceae</taxon>
        <taxon>Acinetobacter</taxon>
    </lineage>
</organism>
<evidence type="ECO:0000256" key="6">
    <source>
        <dbReference type="ARBA" id="ARBA00023136"/>
    </source>
</evidence>
<keyword evidence="3" id="KW-1003">Cell membrane</keyword>
<keyword evidence="6" id="KW-0472">Membrane</keyword>
<dbReference type="Pfam" id="PF01899">
    <property type="entry name" value="MNHE"/>
    <property type="match status" value="1"/>
</dbReference>
<dbReference type="OrthoDB" id="9807187at2"/>
<evidence type="ECO:0000256" key="5">
    <source>
        <dbReference type="ARBA" id="ARBA00022989"/>
    </source>
</evidence>
<evidence type="ECO:0000256" key="3">
    <source>
        <dbReference type="ARBA" id="ARBA00022475"/>
    </source>
</evidence>